<accession>A0A2N3KMV5</accession>
<dbReference type="SMART" id="SM00347">
    <property type="entry name" value="HTH_MARR"/>
    <property type="match status" value="1"/>
</dbReference>
<dbReference type="GO" id="GO:0006950">
    <property type="term" value="P:response to stress"/>
    <property type="evidence" value="ECO:0007669"/>
    <property type="project" value="TreeGrafter"/>
</dbReference>
<dbReference type="InterPro" id="IPR039422">
    <property type="entry name" value="MarR/SlyA-like"/>
</dbReference>
<dbReference type="GO" id="GO:0003700">
    <property type="term" value="F:DNA-binding transcription factor activity"/>
    <property type="evidence" value="ECO:0007669"/>
    <property type="project" value="InterPro"/>
</dbReference>
<dbReference type="InterPro" id="IPR036388">
    <property type="entry name" value="WH-like_DNA-bd_sf"/>
</dbReference>
<organism evidence="3 4">
    <name type="scientific">Thalassospira marina</name>
    <dbReference type="NCBI Taxonomy" id="2048283"/>
    <lineage>
        <taxon>Bacteria</taxon>
        <taxon>Pseudomonadati</taxon>
        <taxon>Pseudomonadota</taxon>
        <taxon>Alphaproteobacteria</taxon>
        <taxon>Rhodospirillales</taxon>
        <taxon>Thalassospiraceae</taxon>
        <taxon>Thalassospira</taxon>
    </lineage>
</organism>
<dbReference type="PANTHER" id="PTHR33164:SF43">
    <property type="entry name" value="HTH-TYPE TRANSCRIPTIONAL REPRESSOR YETL"/>
    <property type="match status" value="1"/>
</dbReference>
<dbReference type="SUPFAM" id="SSF46785">
    <property type="entry name" value="Winged helix' DNA-binding domain"/>
    <property type="match status" value="1"/>
</dbReference>
<name>A0A2N3KMV5_9PROT</name>
<gene>
    <name evidence="3" type="ORF">COO20_18330</name>
</gene>
<dbReference type="AlphaFoldDB" id="A0A2N3KMV5"/>
<feature type="region of interest" description="Disordered" evidence="1">
    <location>
        <begin position="1"/>
        <end position="21"/>
    </location>
</feature>
<dbReference type="PROSITE" id="PS50995">
    <property type="entry name" value="HTH_MARR_2"/>
    <property type="match status" value="1"/>
</dbReference>
<evidence type="ECO:0000313" key="4">
    <source>
        <dbReference type="Proteomes" id="UP000233597"/>
    </source>
</evidence>
<dbReference type="Gene3D" id="1.10.10.10">
    <property type="entry name" value="Winged helix-like DNA-binding domain superfamily/Winged helix DNA-binding domain"/>
    <property type="match status" value="1"/>
</dbReference>
<dbReference type="InterPro" id="IPR000835">
    <property type="entry name" value="HTH_MarR-typ"/>
</dbReference>
<dbReference type="PANTHER" id="PTHR33164">
    <property type="entry name" value="TRANSCRIPTIONAL REGULATOR, MARR FAMILY"/>
    <property type="match status" value="1"/>
</dbReference>
<evidence type="ECO:0000259" key="2">
    <source>
        <dbReference type="PROSITE" id="PS50995"/>
    </source>
</evidence>
<dbReference type="Proteomes" id="UP000233597">
    <property type="component" value="Unassembled WGS sequence"/>
</dbReference>
<feature type="domain" description="HTH marR-type" evidence="2">
    <location>
        <begin position="30"/>
        <end position="164"/>
    </location>
</feature>
<protein>
    <submittedName>
        <fullName evidence="3">MarR family transcriptional regulator</fullName>
    </submittedName>
</protein>
<dbReference type="EMBL" id="NWTK01000013">
    <property type="protein sequence ID" value="PKR51874.1"/>
    <property type="molecule type" value="Genomic_DNA"/>
</dbReference>
<sequence length="171" mass="19498">MNDSNSHSHPARDPLHDDHIGETSDLSKARLRAWLQILRVSRRIEGELREKMRVEYDSTLPRFDVMAALYRAKDGLRMSELSKSLMVSNGNVTGIVERLVNEGMITRIAVENDRRALMVKLTPEGRDDFARRALVHEGWVSDLFDGMTTEDASDLIAILRRVQSRKDASHD</sequence>
<dbReference type="OrthoDB" id="7063965at2"/>
<feature type="compositionally biased region" description="Basic and acidic residues" evidence="1">
    <location>
        <begin position="10"/>
        <end position="21"/>
    </location>
</feature>
<evidence type="ECO:0000256" key="1">
    <source>
        <dbReference type="SAM" id="MobiDB-lite"/>
    </source>
</evidence>
<comment type="caution">
    <text evidence="3">The sequence shown here is derived from an EMBL/GenBank/DDBJ whole genome shotgun (WGS) entry which is preliminary data.</text>
</comment>
<proteinExistence type="predicted"/>
<dbReference type="Pfam" id="PF01047">
    <property type="entry name" value="MarR"/>
    <property type="match status" value="1"/>
</dbReference>
<dbReference type="InterPro" id="IPR036390">
    <property type="entry name" value="WH_DNA-bd_sf"/>
</dbReference>
<dbReference type="PRINTS" id="PR00598">
    <property type="entry name" value="HTHMARR"/>
</dbReference>
<evidence type="ECO:0000313" key="3">
    <source>
        <dbReference type="EMBL" id="PKR51874.1"/>
    </source>
</evidence>
<reference evidence="3 4" key="1">
    <citation type="submission" date="2017-09" db="EMBL/GenBank/DDBJ databases">
        <title>Biodiversity and function of Thalassospira species in the particle-attached aromatic-hydrocarbon-degrading consortia from the surface seawater of the South China Sea.</title>
        <authorList>
            <person name="Dong C."/>
            <person name="Liu R."/>
            <person name="Shao Z."/>
        </authorList>
    </citation>
    <scope>NUCLEOTIDE SEQUENCE [LARGE SCALE GENOMIC DNA]</scope>
    <source>
        <strain evidence="3 4">CSC1P2</strain>
    </source>
</reference>